<protein>
    <submittedName>
        <fullName evidence="3">Transglutaminase domain-containing protein</fullName>
    </submittedName>
</protein>
<dbReference type="Gene3D" id="3.10.620.30">
    <property type="match status" value="1"/>
</dbReference>
<feature type="transmembrane region" description="Helical" evidence="1">
    <location>
        <begin position="50"/>
        <end position="73"/>
    </location>
</feature>
<keyword evidence="1" id="KW-0472">Membrane</keyword>
<proteinExistence type="predicted"/>
<accession>A0ABV8NHV8</accession>
<evidence type="ECO:0000313" key="3">
    <source>
        <dbReference type="EMBL" id="MFC4196316.1"/>
    </source>
</evidence>
<dbReference type="Gene3D" id="2.60.40.3140">
    <property type="match status" value="1"/>
</dbReference>
<evidence type="ECO:0000256" key="1">
    <source>
        <dbReference type="SAM" id="Phobius"/>
    </source>
</evidence>
<reference evidence="4" key="1">
    <citation type="journal article" date="2019" name="Int. J. Syst. Evol. Microbiol.">
        <title>The Global Catalogue of Microorganisms (GCM) 10K type strain sequencing project: providing services to taxonomists for standard genome sequencing and annotation.</title>
        <authorList>
            <consortium name="The Broad Institute Genomics Platform"/>
            <consortium name="The Broad Institute Genome Sequencing Center for Infectious Disease"/>
            <person name="Wu L."/>
            <person name="Ma J."/>
        </authorList>
    </citation>
    <scope>NUCLEOTIDE SEQUENCE [LARGE SCALE GENOMIC DNA]</scope>
    <source>
        <strain evidence="4">CCM 8689</strain>
    </source>
</reference>
<dbReference type="Proteomes" id="UP001595792">
    <property type="component" value="Unassembled WGS sequence"/>
</dbReference>
<dbReference type="Gene3D" id="2.60.120.1130">
    <property type="match status" value="1"/>
</dbReference>
<organism evidence="3 4">
    <name type="scientific">Pedobacter jamesrossensis</name>
    <dbReference type="NCBI Taxonomy" id="1908238"/>
    <lineage>
        <taxon>Bacteria</taxon>
        <taxon>Pseudomonadati</taxon>
        <taxon>Bacteroidota</taxon>
        <taxon>Sphingobacteriia</taxon>
        <taxon>Sphingobacteriales</taxon>
        <taxon>Sphingobacteriaceae</taxon>
        <taxon>Pedobacter</taxon>
    </lineage>
</organism>
<feature type="domain" description="Transglutaminase-like" evidence="2">
    <location>
        <begin position="345"/>
        <end position="425"/>
    </location>
</feature>
<evidence type="ECO:0000313" key="4">
    <source>
        <dbReference type="Proteomes" id="UP001595792"/>
    </source>
</evidence>
<dbReference type="InterPro" id="IPR002931">
    <property type="entry name" value="Transglutaminase-like"/>
</dbReference>
<dbReference type="Pfam" id="PF01841">
    <property type="entry name" value="Transglut_core"/>
    <property type="match status" value="1"/>
</dbReference>
<dbReference type="SUPFAM" id="SSF54001">
    <property type="entry name" value="Cysteine proteinases"/>
    <property type="match status" value="1"/>
</dbReference>
<dbReference type="InterPro" id="IPR038765">
    <property type="entry name" value="Papain-like_cys_pep_sf"/>
</dbReference>
<keyword evidence="4" id="KW-1185">Reference proteome</keyword>
<gene>
    <name evidence="3" type="ORF">ACFOUY_06370</name>
</gene>
<evidence type="ECO:0000259" key="2">
    <source>
        <dbReference type="Pfam" id="PF01841"/>
    </source>
</evidence>
<dbReference type="RefSeq" id="WP_378959642.1">
    <property type="nucleotide sequence ID" value="NZ_JBHRXC010000016.1"/>
</dbReference>
<keyword evidence="1" id="KW-1133">Transmembrane helix</keyword>
<sequence>MFIYSKVLKRFGLFCKIYRLIEKYNYQIILEYNAVNLNCDKLTKLKMRKIFLLLSLSICVFTTFAQNFSYGVITHDDNDFDRNKIDSNANAVVLKEFGTSSIQINDGTGSLELIFEYHVKIKIYNKEGYKQANIAIPSYKDASREEFINTIKASTFNYENGRFVETIMDKKAIFKENKSKYWSSTKFTLPNIKDGSIIEYSYRLESPNLFNFKTWEFQSDIPKVYSEYLVFIPAVYNYNVSLRGFYKLSDNKSEIAKECLRINGIPIDCSKIAYVMKDIPAFVEESYMTAASNFKSAIYFELSDWQMPDGRKQSYTKSWKDVDYELTSEKTLGSQMKRKDVFKDLIPTITKNTTDDLSKAKAIYEYIKKQIKWNNYYGTRSDDNIKKALDIRSGNVADINLSLISALSAANLDAEAVILSTRENGTVNKLYPIISDFNYLVAKVNIGDKSYLLDATEPLLPFGLLPLRCVNDQGRVINLKKPSYWIDLTAFQKSSTSYIMDAKLNPEGKITGTITTHSTGYAAFNKRKEIKKFNSPDEYVEKLDERLPKLQILKHEIKNIDSVENTLTEIYEMEFSPIENATKDDLNFSPFFINPVGKNPFNLNERTYPVDLGSSSDERIVITIALPGKFDLIEKPKDISIGLPNGGGRYLLKTTIEDNILSFSQMLQLNKAIYQAEEYPYLKEFYSKIIQNQKSDVLLKKLK</sequence>
<keyword evidence="1" id="KW-0812">Transmembrane</keyword>
<name>A0ABV8NHV8_9SPHI</name>
<comment type="caution">
    <text evidence="3">The sequence shown here is derived from an EMBL/GenBank/DDBJ whole genome shotgun (WGS) entry which is preliminary data.</text>
</comment>
<dbReference type="EMBL" id="JBHSBY010000032">
    <property type="protein sequence ID" value="MFC4196316.1"/>
    <property type="molecule type" value="Genomic_DNA"/>
</dbReference>